<evidence type="ECO:0000313" key="3">
    <source>
        <dbReference type="Proteomes" id="UP001189429"/>
    </source>
</evidence>
<gene>
    <name evidence="2" type="ORF">PCOR1329_LOCUS5155</name>
</gene>
<keyword evidence="3" id="KW-1185">Reference proteome</keyword>
<feature type="compositionally biased region" description="Basic residues" evidence="1">
    <location>
        <begin position="22"/>
        <end position="32"/>
    </location>
</feature>
<comment type="caution">
    <text evidence="2">The sequence shown here is derived from an EMBL/GenBank/DDBJ whole genome shotgun (WGS) entry which is preliminary data.</text>
</comment>
<feature type="region of interest" description="Disordered" evidence="1">
    <location>
        <begin position="22"/>
        <end position="102"/>
    </location>
</feature>
<organism evidence="2 3">
    <name type="scientific">Prorocentrum cordatum</name>
    <dbReference type="NCBI Taxonomy" id="2364126"/>
    <lineage>
        <taxon>Eukaryota</taxon>
        <taxon>Sar</taxon>
        <taxon>Alveolata</taxon>
        <taxon>Dinophyceae</taxon>
        <taxon>Prorocentrales</taxon>
        <taxon>Prorocentraceae</taxon>
        <taxon>Prorocentrum</taxon>
    </lineage>
</organism>
<dbReference type="Proteomes" id="UP001189429">
    <property type="component" value="Unassembled WGS sequence"/>
</dbReference>
<name>A0ABN9PUK7_9DINO</name>
<proteinExistence type="predicted"/>
<evidence type="ECO:0000313" key="2">
    <source>
        <dbReference type="EMBL" id="CAK0795489.1"/>
    </source>
</evidence>
<evidence type="ECO:0000256" key="1">
    <source>
        <dbReference type="SAM" id="MobiDB-lite"/>
    </source>
</evidence>
<feature type="compositionally biased region" description="Basic residues" evidence="1">
    <location>
        <begin position="46"/>
        <end position="58"/>
    </location>
</feature>
<dbReference type="EMBL" id="CAUYUJ010001348">
    <property type="protein sequence ID" value="CAK0795489.1"/>
    <property type="molecule type" value="Genomic_DNA"/>
</dbReference>
<feature type="non-terminal residue" evidence="2">
    <location>
        <position position="1"/>
    </location>
</feature>
<protein>
    <submittedName>
        <fullName evidence="2">Uncharacterized protein</fullName>
    </submittedName>
</protein>
<accession>A0ABN9PUK7</accession>
<reference evidence="2" key="1">
    <citation type="submission" date="2023-10" db="EMBL/GenBank/DDBJ databases">
        <authorList>
            <person name="Chen Y."/>
            <person name="Shah S."/>
            <person name="Dougan E. K."/>
            <person name="Thang M."/>
            <person name="Chan C."/>
        </authorList>
    </citation>
    <scope>NUCLEOTIDE SEQUENCE [LARGE SCALE GENOMIC DNA]</scope>
</reference>
<sequence>GPSYGAAGAASSAGAFCRQAVRWRGRRGHRGRQPGPRPERPALSALRRRRRGRRHPRGPRGAELRRAVRWRPSQGARCAAAPQAGGSGPRQRGDASAEPPAQHGEWACLVASTWPLHVLGDPARQPRAVRSPEEFARALLLEDHLEDVVVLRGGLGATGLEEEAALPGWVTEALDGAEGSVLSFLRGLSAEALSAHKAALEYVDELGVQREVLPRPYPFSASPTARTASSQERLVQA</sequence>